<reference evidence="2" key="1">
    <citation type="submission" date="2018-01" db="EMBL/GenBank/DDBJ databases">
        <title>An insight into the sialome of Amazonian anophelines.</title>
        <authorList>
            <person name="Ribeiro J.M."/>
            <person name="Scarpassa V."/>
            <person name="Calvo E."/>
        </authorList>
    </citation>
    <scope>NUCLEOTIDE SEQUENCE</scope>
</reference>
<dbReference type="EMBL" id="GGFL01009490">
    <property type="protein sequence ID" value="MBW73668.1"/>
    <property type="molecule type" value="Transcribed_RNA"/>
</dbReference>
<proteinExistence type="predicted"/>
<feature type="chain" id="PRO_5014604387" evidence="1">
    <location>
        <begin position="18"/>
        <end position="98"/>
    </location>
</feature>
<protein>
    <submittedName>
        <fullName evidence="2">Putative secreted protein</fullName>
    </submittedName>
</protein>
<name>A0A2M4D9C7_ANODA</name>
<evidence type="ECO:0000256" key="1">
    <source>
        <dbReference type="SAM" id="SignalP"/>
    </source>
</evidence>
<sequence>MRTVPVYWLWLLRSAVAIITIMDDDHASARAHACICVLTVRYTKFSRVRGALAETGLTTALCAKEREPRTTTHAITTLSGVLECFVCLTTYWRVARKD</sequence>
<keyword evidence="1" id="KW-0732">Signal</keyword>
<accession>A0A2M4D9C7</accession>
<evidence type="ECO:0000313" key="2">
    <source>
        <dbReference type="EMBL" id="MBW73668.1"/>
    </source>
</evidence>
<dbReference type="AlphaFoldDB" id="A0A2M4D9C7"/>
<organism evidence="2">
    <name type="scientific">Anopheles darlingi</name>
    <name type="common">Mosquito</name>
    <dbReference type="NCBI Taxonomy" id="43151"/>
    <lineage>
        <taxon>Eukaryota</taxon>
        <taxon>Metazoa</taxon>
        <taxon>Ecdysozoa</taxon>
        <taxon>Arthropoda</taxon>
        <taxon>Hexapoda</taxon>
        <taxon>Insecta</taxon>
        <taxon>Pterygota</taxon>
        <taxon>Neoptera</taxon>
        <taxon>Endopterygota</taxon>
        <taxon>Diptera</taxon>
        <taxon>Nematocera</taxon>
        <taxon>Culicoidea</taxon>
        <taxon>Culicidae</taxon>
        <taxon>Anophelinae</taxon>
        <taxon>Anopheles</taxon>
    </lineage>
</organism>
<feature type="signal peptide" evidence="1">
    <location>
        <begin position="1"/>
        <end position="17"/>
    </location>
</feature>